<sequence>MLMTARGRGANTGFSLAEVTLALGIASVALLSVVGLLSLAMDTSEEAGEDTALAAMTGMVVGDLHVVPFDALGRSKPWSAMAEAAAPGPMEDSVYYFTQEGVPLSGTLAATDPKAHFECVVEKSEDEGFRRIAGSVSNLVEVKLHFTWPVSANADPNLRPGESIFHASIARY</sequence>
<keyword evidence="3" id="KW-1185">Reference proteome</keyword>
<evidence type="ECO:0000313" key="3">
    <source>
        <dbReference type="Proteomes" id="UP000306196"/>
    </source>
</evidence>
<evidence type="ECO:0000313" key="2">
    <source>
        <dbReference type="EMBL" id="TLD68931.1"/>
    </source>
</evidence>
<gene>
    <name evidence="2" type="ORF">FEM03_19925</name>
</gene>
<dbReference type="OrthoDB" id="10011758at2"/>
<name>A0A5R8K9G2_9BACT</name>
<accession>A0A5R8K9G2</accession>
<dbReference type="Proteomes" id="UP000306196">
    <property type="component" value="Unassembled WGS sequence"/>
</dbReference>
<keyword evidence="1" id="KW-1133">Transmembrane helix</keyword>
<keyword evidence="1" id="KW-0472">Membrane</keyword>
<organism evidence="2 3">
    <name type="scientific">Phragmitibacter flavus</name>
    <dbReference type="NCBI Taxonomy" id="2576071"/>
    <lineage>
        <taxon>Bacteria</taxon>
        <taxon>Pseudomonadati</taxon>
        <taxon>Verrucomicrobiota</taxon>
        <taxon>Verrucomicrobiia</taxon>
        <taxon>Verrucomicrobiales</taxon>
        <taxon>Verrucomicrobiaceae</taxon>
        <taxon>Phragmitibacter</taxon>
    </lineage>
</organism>
<dbReference type="AlphaFoldDB" id="A0A5R8K9G2"/>
<proteinExistence type="predicted"/>
<evidence type="ECO:0008006" key="4">
    <source>
        <dbReference type="Google" id="ProtNLM"/>
    </source>
</evidence>
<feature type="transmembrane region" description="Helical" evidence="1">
    <location>
        <begin position="21"/>
        <end position="40"/>
    </location>
</feature>
<comment type="caution">
    <text evidence="2">The sequence shown here is derived from an EMBL/GenBank/DDBJ whole genome shotgun (WGS) entry which is preliminary data.</text>
</comment>
<protein>
    <recommendedName>
        <fullName evidence="4">Prepilin-type N-terminal cleavage/methylation domain-containing protein</fullName>
    </recommendedName>
</protein>
<evidence type="ECO:0000256" key="1">
    <source>
        <dbReference type="SAM" id="Phobius"/>
    </source>
</evidence>
<keyword evidence="1" id="KW-0812">Transmembrane</keyword>
<dbReference type="EMBL" id="VAUV01000017">
    <property type="protein sequence ID" value="TLD68931.1"/>
    <property type="molecule type" value="Genomic_DNA"/>
</dbReference>
<reference evidence="2 3" key="1">
    <citation type="submission" date="2019-05" db="EMBL/GenBank/DDBJ databases">
        <title>Verrucobacter flavum gen. nov., sp. nov. a new member of the family Verrucomicrobiaceae.</title>
        <authorList>
            <person name="Szuroczki S."/>
            <person name="Abbaszade G."/>
            <person name="Szabo A."/>
            <person name="Felfoldi T."/>
            <person name="Schumann P."/>
            <person name="Boka K."/>
            <person name="Keki Z."/>
            <person name="Toumi M."/>
            <person name="Toth E."/>
        </authorList>
    </citation>
    <scope>NUCLEOTIDE SEQUENCE [LARGE SCALE GENOMIC DNA]</scope>
    <source>
        <strain evidence="2 3">MG-N-17</strain>
    </source>
</reference>